<dbReference type="EMBL" id="FOAZ01000011">
    <property type="protein sequence ID" value="SEL65978.1"/>
    <property type="molecule type" value="Genomic_DNA"/>
</dbReference>
<reference evidence="3" key="1">
    <citation type="submission" date="2016-10" db="EMBL/GenBank/DDBJ databases">
        <authorList>
            <person name="Varghese N."/>
        </authorList>
    </citation>
    <scope>NUCLEOTIDE SEQUENCE [LARGE SCALE GENOMIC DNA]</scope>
    <source>
        <strain evidence="3">DSM 45096 / BCRC 16803 / CGMCC 4.1857 / CIP 109030 / JCM 12277 / KCTC 19219 / NBRC 100920 / 33214</strain>
    </source>
</reference>
<evidence type="ECO:0000256" key="1">
    <source>
        <dbReference type="SAM" id="MobiDB-lite"/>
    </source>
</evidence>
<dbReference type="Proteomes" id="UP000183015">
    <property type="component" value="Unassembled WGS sequence"/>
</dbReference>
<dbReference type="OrthoDB" id="4239364at2"/>
<feature type="region of interest" description="Disordered" evidence="1">
    <location>
        <begin position="32"/>
        <end position="53"/>
    </location>
</feature>
<dbReference type="PROSITE" id="PS51257">
    <property type="entry name" value="PROKAR_LIPOPROTEIN"/>
    <property type="match status" value="1"/>
</dbReference>
<organism evidence="2 3">
    <name type="scientific">Streptacidiphilus jiangxiensis</name>
    <dbReference type="NCBI Taxonomy" id="235985"/>
    <lineage>
        <taxon>Bacteria</taxon>
        <taxon>Bacillati</taxon>
        <taxon>Actinomycetota</taxon>
        <taxon>Actinomycetes</taxon>
        <taxon>Kitasatosporales</taxon>
        <taxon>Streptomycetaceae</taxon>
        <taxon>Streptacidiphilus</taxon>
    </lineage>
</organism>
<name>A0A1H7S0U6_STRJI</name>
<accession>A0A1H7S0U6</accession>
<dbReference type="RefSeq" id="WP_042449062.1">
    <property type="nucleotide sequence ID" value="NZ_BBPN01000015.1"/>
</dbReference>
<dbReference type="eggNOG" id="ENOG502ZX7K">
    <property type="taxonomic scope" value="Bacteria"/>
</dbReference>
<protein>
    <submittedName>
        <fullName evidence="2">Uncharacterized protein</fullName>
    </submittedName>
</protein>
<sequence length="243" mass="23954">MGRRGVRNGVGTAGWLAVGLLVTGCAAGTSGGTQVVTGGGGLTPTPTPKATTRVASPVVPGAAAPAGAATPGGPCPTPAQWQTGVVPTYIDHTPASTPQAEALSQAVGTAGRESAFADVYGTQITDYPVGRVALCVTDLAGGRRLAEAAKRIDPRIDVGRLDLYLARYSAARLSAAAQRLVPLAGKGALGFPINGVGAGADASSLEVDTNAAGVASAAFRRHLEQLTGGVPVTLVNQGPAVAA</sequence>
<gene>
    <name evidence="2" type="ORF">SAMN05414137_11180</name>
</gene>
<proteinExistence type="predicted"/>
<evidence type="ECO:0000313" key="2">
    <source>
        <dbReference type="EMBL" id="SEL65978.1"/>
    </source>
</evidence>
<dbReference type="AlphaFoldDB" id="A0A1H7S0U6"/>
<evidence type="ECO:0000313" key="3">
    <source>
        <dbReference type="Proteomes" id="UP000183015"/>
    </source>
</evidence>
<keyword evidence="3" id="KW-1185">Reference proteome</keyword>